<evidence type="ECO:0000259" key="2">
    <source>
        <dbReference type="Pfam" id="PF04187"/>
    </source>
</evidence>
<dbReference type="EMBL" id="JBHUPD010000001">
    <property type="protein sequence ID" value="MFD2871302.1"/>
    <property type="molecule type" value="Genomic_DNA"/>
</dbReference>
<dbReference type="Pfam" id="PF04187">
    <property type="entry name" value="Cofac_haem_bdg"/>
    <property type="match status" value="1"/>
</dbReference>
<dbReference type="CDD" id="cd14727">
    <property type="entry name" value="ChanN-like"/>
    <property type="match status" value="1"/>
</dbReference>
<evidence type="ECO:0000256" key="1">
    <source>
        <dbReference type="SAM" id="SignalP"/>
    </source>
</evidence>
<evidence type="ECO:0000313" key="3">
    <source>
        <dbReference type="EMBL" id="MFD2871302.1"/>
    </source>
</evidence>
<gene>
    <name evidence="3" type="ORF">ACFS5N_02405</name>
</gene>
<evidence type="ECO:0000313" key="4">
    <source>
        <dbReference type="Proteomes" id="UP001597557"/>
    </source>
</evidence>
<protein>
    <submittedName>
        <fullName evidence="3">ChaN family lipoprotein</fullName>
    </submittedName>
</protein>
<sequence length="290" mass="32947">MKITALLLLFAFPFLALAQDTQNQNYKLYNVAKQKLVSADDIVADMINADVLFFGESHTDSVGHLLEATLWQKLAAKYPGKTALSMEMFETDCQYILDEHLQGYIREKDMIKDARAWPNYKDYSQMVEFAKAGRLPVIAANAPSRYVHMVTDKGLTTLQQLGKNSLQYLPPLPIDTATGAYYEKFAAIMGGHKAMQGMNIYQSQNLWDATMAWSIASYFKKNRGSKIFQVNGSFHSEEKLGTVAQLIKYAPKICVLNIANLDDEENFDHPDWKKYQKLGDYLLVTRTKKQ</sequence>
<feature type="domain" description="Haem-binding uptake Tiki superfamily ChaN" evidence="2">
    <location>
        <begin position="43"/>
        <end position="246"/>
    </location>
</feature>
<feature type="chain" id="PRO_5045891043" evidence="1">
    <location>
        <begin position="19"/>
        <end position="290"/>
    </location>
</feature>
<dbReference type="RefSeq" id="WP_377181855.1">
    <property type="nucleotide sequence ID" value="NZ_JBHUPD010000001.1"/>
</dbReference>
<keyword evidence="1" id="KW-0732">Signal</keyword>
<dbReference type="InterPro" id="IPR016773">
    <property type="entry name" value="Fe3_uptake_reg_CjrA_prd"/>
</dbReference>
<dbReference type="PIRSF" id="PIRSF020419">
    <property type="entry name" value="Fe_uptake_reg_CjrA_prd"/>
    <property type="match status" value="1"/>
</dbReference>
<organism evidence="3 4">
    <name type="scientific">Mucilaginibacter ximonensis</name>
    <dbReference type="NCBI Taxonomy" id="538021"/>
    <lineage>
        <taxon>Bacteria</taxon>
        <taxon>Pseudomonadati</taxon>
        <taxon>Bacteroidota</taxon>
        <taxon>Sphingobacteriia</taxon>
        <taxon>Sphingobacteriales</taxon>
        <taxon>Sphingobacteriaceae</taxon>
        <taxon>Mucilaginibacter</taxon>
    </lineage>
</organism>
<keyword evidence="4" id="KW-1185">Reference proteome</keyword>
<reference evidence="4" key="1">
    <citation type="journal article" date="2019" name="Int. J. Syst. Evol. Microbiol.">
        <title>The Global Catalogue of Microorganisms (GCM) 10K type strain sequencing project: providing services to taxonomists for standard genome sequencing and annotation.</title>
        <authorList>
            <consortium name="The Broad Institute Genomics Platform"/>
            <consortium name="The Broad Institute Genome Sequencing Center for Infectious Disease"/>
            <person name="Wu L."/>
            <person name="Ma J."/>
        </authorList>
    </citation>
    <scope>NUCLEOTIDE SEQUENCE [LARGE SCALE GENOMIC DNA]</scope>
    <source>
        <strain evidence="4">KCTC 22437</strain>
    </source>
</reference>
<keyword evidence="3" id="KW-0449">Lipoprotein</keyword>
<dbReference type="Proteomes" id="UP001597557">
    <property type="component" value="Unassembled WGS sequence"/>
</dbReference>
<dbReference type="SUPFAM" id="SSF159501">
    <property type="entry name" value="EreA/ChaN-like"/>
    <property type="match status" value="1"/>
</dbReference>
<dbReference type="Gene3D" id="3.40.50.11550">
    <property type="match status" value="1"/>
</dbReference>
<dbReference type="InterPro" id="IPR007314">
    <property type="entry name" value="Cofac_haem-bd_dom"/>
</dbReference>
<comment type="caution">
    <text evidence="3">The sequence shown here is derived from an EMBL/GenBank/DDBJ whole genome shotgun (WGS) entry which is preliminary data.</text>
</comment>
<accession>A0ABW5Y7I7</accession>
<feature type="signal peptide" evidence="1">
    <location>
        <begin position="1"/>
        <end position="18"/>
    </location>
</feature>
<name>A0ABW5Y7I7_9SPHI</name>
<proteinExistence type="predicted"/>